<dbReference type="Proteomes" id="UP000653454">
    <property type="component" value="Unassembled WGS sequence"/>
</dbReference>
<accession>A0A8S4FXY3</accession>
<reference evidence="1" key="1">
    <citation type="submission" date="2020-11" db="EMBL/GenBank/DDBJ databases">
        <authorList>
            <person name="Whiteford S."/>
        </authorList>
    </citation>
    <scope>NUCLEOTIDE SEQUENCE</scope>
</reference>
<proteinExistence type="predicted"/>
<dbReference type="EMBL" id="CAJHNJ030000051">
    <property type="protein sequence ID" value="CAG9132604.1"/>
    <property type="molecule type" value="Genomic_DNA"/>
</dbReference>
<sequence>MHPAALLLATSGIESAVRLWSPLPEDGNTEPRVVSDAGSAAAANQQRMRSDPFEAMLLNISFAGGGDRDLHSPACRAS</sequence>
<keyword evidence="2" id="KW-1185">Reference proteome</keyword>
<evidence type="ECO:0000313" key="2">
    <source>
        <dbReference type="Proteomes" id="UP000653454"/>
    </source>
</evidence>
<name>A0A8S4FXY3_PLUXY</name>
<evidence type="ECO:0000313" key="1">
    <source>
        <dbReference type="EMBL" id="CAG9132604.1"/>
    </source>
</evidence>
<comment type="caution">
    <text evidence="1">The sequence shown here is derived from an EMBL/GenBank/DDBJ whole genome shotgun (WGS) entry which is preliminary data.</text>
</comment>
<organism evidence="1 2">
    <name type="scientific">Plutella xylostella</name>
    <name type="common">Diamondback moth</name>
    <name type="synonym">Plutella maculipennis</name>
    <dbReference type="NCBI Taxonomy" id="51655"/>
    <lineage>
        <taxon>Eukaryota</taxon>
        <taxon>Metazoa</taxon>
        <taxon>Ecdysozoa</taxon>
        <taxon>Arthropoda</taxon>
        <taxon>Hexapoda</taxon>
        <taxon>Insecta</taxon>
        <taxon>Pterygota</taxon>
        <taxon>Neoptera</taxon>
        <taxon>Endopterygota</taxon>
        <taxon>Lepidoptera</taxon>
        <taxon>Glossata</taxon>
        <taxon>Ditrysia</taxon>
        <taxon>Yponomeutoidea</taxon>
        <taxon>Plutellidae</taxon>
        <taxon>Plutella</taxon>
    </lineage>
</organism>
<protein>
    <submittedName>
        <fullName evidence="1">(diamondback moth) hypothetical protein</fullName>
    </submittedName>
</protein>
<gene>
    <name evidence="1" type="ORF">PLXY2_LOCUS10864</name>
</gene>
<dbReference type="AlphaFoldDB" id="A0A8S4FXY3"/>